<dbReference type="EMBL" id="CAMPGE010012394">
    <property type="protein sequence ID" value="CAI2371161.1"/>
    <property type="molecule type" value="Genomic_DNA"/>
</dbReference>
<dbReference type="Proteomes" id="UP001295684">
    <property type="component" value="Unassembled WGS sequence"/>
</dbReference>
<accession>A0AAD1UNJ8</accession>
<gene>
    <name evidence="1" type="ORF">ECRASSUSDP1_LOCUS12481</name>
</gene>
<evidence type="ECO:0000313" key="2">
    <source>
        <dbReference type="Proteomes" id="UP001295684"/>
    </source>
</evidence>
<dbReference type="AlphaFoldDB" id="A0AAD1UNJ8"/>
<sequence>MNSRRQFSLRPSKLSPKTYILSITQWNDPVALKKQIHSTLDHLNSLLSPQNIDLQKLPPFPVHSAPWVICSTPPTTTSIIGRPEQLNFIESVKDCFRAKISEEMYLRHLHKEYMHSNSNNVKKFLNCLTKKQRIIVTKSPAVSTKVKPLFKSREDSNNLGDEKVRYPLNSSKVAKASIEYLEYVKLKPGAIPTSKVNQELIMKTQSIEEPHKIWRIIHLSTRKDISSKSYIKEDPLYIFSLRKGLSLREEFVILYTNCEELKSPHQFSAVEHQLLKSINNHFILFKLQNKSEIGLIYLNFASNKAIYYCSEIPKPQYEKKRVTKGFNKIMFHCNRPNPQSAALKIARRVIFCYVSHHKNDHPPAALQNPSTSMSHVHQNNITIQTRRASLPAKIQNFY</sequence>
<name>A0AAD1UNJ8_EUPCR</name>
<comment type="caution">
    <text evidence="1">The sequence shown here is derived from an EMBL/GenBank/DDBJ whole genome shotgun (WGS) entry which is preliminary data.</text>
</comment>
<evidence type="ECO:0000313" key="1">
    <source>
        <dbReference type="EMBL" id="CAI2371161.1"/>
    </source>
</evidence>
<reference evidence="1" key="1">
    <citation type="submission" date="2023-07" db="EMBL/GenBank/DDBJ databases">
        <authorList>
            <consortium name="AG Swart"/>
            <person name="Singh M."/>
            <person name="Singh A."/>
            <person name="Seah K."/>
            <person name="Emmerich C."/>
        </authorList>
    </citation>
    <scope>NUCLEOTIDE SEQUENCE</scope>
    <source>
        <strain evidence="1">DP1</strain>
    </source>
</reference>
<keyword evidence="2" id="KW-1185">Reference proteome</keyword>
<proteinExistence type="predicted"/>
<organism evidence="1 2">
    <name type="scientific">Euplotes crassus</name>
    <dbReference type="NCBI Taxonomy" id="5936"/>
    <lineage>
        <taxon>Eukaryota</taxon>
        <taxon>Sar</taxon>
        <taxon>Alveolata</taxon>
        <taxon>Ciliophora</taxon>
        <taxon>Intramacronucleata</taxon>
        <taxon>Spirotrichea</taxon>
        <taxon>Hypotrichia</taxon>
        <taxon>Euplotida</taxon>
        <taxon>Euplotidae</taxon>
        <taxon>Moneuplotes</taxon>
    </lineage>
</organism>
<protein>
    <submittedName>
        <fullName evidence="1">Uncharacterized protein</fullName>
    </submittedName>
</protein>